<reference evidence="2 3" key="1">
    <citation type="submission" date="2019-02" db="EMBL/GenBank/DDBJ databases">
        <title>Arcanobacterium bovis sp. nov., isolated from the milk of a cow with mastitis.</title>
        <authorList>
            <person name="Sammra O."/>
            <person name="Foster G."/>
            <person name="Hassan A."/>
            <person name="Alssahen M."/>
            <person name="Laemmler C."/>
            <person name="Borowiak M."/>
            <person name="Malorny B."/>
            <person name="Abdulmawjood A."/>
        </authorList>
    </citation>
    <scope>NUCLEOTIDE SEQUENCE [LARGE SCALE GENOMIC DNA]</scope>
    <source>
        <strain evidence="2 3">C605018/01/1</strain>
    </source>
</reference>
<dbReference type="Pfam" id="PF12005">
    <property type="entry name" value="DUF3499"/>
    <property type="match status" value="1"/>
</dbReference>
<feature type="compositionally biased region" description="Basic and acidic residues" evidence="1">
    <location>
        <begin position="89"/>
        <end position="104"/>
    </location>
</feature>
<dbReference type="OrthoDB" id="3216194at2"/>
<evidence type="ECO:0000313" key="2">
    <source>
        <dbReference type="EMBL" id="TBW23624.1"/>
    </source>
</evidence>
<dbReference type="EMBL" id="SJDT01000001">
    <property type="protein sequence ID" value="TBW23624.1"/>
    <property type="molecule type" value="Genomic_DNA"/>
</dbReference>
<feature type="region of interest" description="Disordered" evidence="1">
    <location>
        <begin position="88"/>
        <end position="156"/>
    </location>
</feature>
<feature type="compositionally biased region" description="Basic and acidic residues" evidence="1">
    <location>
        <begin position="147"/>
        <end position="156"/>
    </location>
</feature>
<keyword evidence="3" id="KW-1185">Reference proteome</keyword>
<protein>
    <submittedName>
        <fullName evidence="2">DUF3499 domain-containing protein</fullName>
    </submittedName>
</protein>
<gene>
    <name evidence="2" type="ORF">EZJ44_00320</name>
</gene>
<dbReference type="Proteomes" id="UP000293036">
    <property type="component" value="Unassembled WGS sequence"/>
</dbReference>
<evidence type="ECO:0000256" key="1">
    <source>
        <dbReference type="SAM" id="MobiDB-lite"/>
    </source>
</evidence>
<evidence type="ECO:0000313" key="3">
    <source>
        <dbReference type="Proteomes" id="UP000293036"/>
    </source>
</evidence>
<dbReference type="InterPro" id="IPR021888">
    <property type="entry name" value="DUF3499"/>
</dbReference>
<dbReference type="AlphaFoldDB" id="A0A4V2KRA1"/>
<proteinExistence type="predicted"/>
<dbReference type="RefSeq" id="WP_131278988.1">
    <property type="nucleotide sequence ID" value="NZ_JBHSLR010000009.1"/>
</dbReference>
<organism evidence="2 3">
    <name type="scientific">Arcanobacterium bovis</name>
    <dbReference type="NCBI Taxonomy" id="2529275"/>
    <lineage>
        <taxon>Bacteria</taxon>
        <taxon>Bacillati</taxon>
        <taxon>Actinomycetota</taxon>
        <taxon>Actinomycetes</taxon>
        <taxon>Actinomycetales</taxon>
        <taxon>Actinomycetaceae</taxon>
        <taxon>Arcanobacterium</taxon>
    </lineage>
</organism>
<sequence length="156" mass="16997">MSHIRHCSRRNCQEPAVATMTYSYRDATTVVGPLAPVPQPGAFDLCADHALSVTVPMGWQLVRLITEFEPVEPSTDDLTALADAIRAASKKDVPPPQPARREVARPAVDLNRAPRPRPKFTVVEGGAAESQQPREDTTASDQSALRAIEDSQDQRS</sequence>
<name>A0A4V2KRA1_9ACTO</name>
<comment type="caution">
    <text evidence="2">The sequence shown here is derived from an EMBL/GenBank/DDBJ whole genome shotgun (WGS) entry which is preliminary data.</text>
</comment>
<accession>A0A4V2KRA1</accession>